<dbReference type="EMBL" id="CAJDYZ010008825">
    <property type="protein sequence ID" value="CAD1475866.1"/>
    <property type="molecule type" value="Genomic_DNA"/>
</dbReference>
<protein>
    <submittedName>
        <fullName evidence="1">Uncharacterized protein</fullName>
    </submittedName>
</protein>
<dbReference type="Proteomes" id="UP000752696">
    <property type="component" value="Unassembled WGS sequence"/>
</dbReference>
<dbReference type="AlphaFoldDB" id="A0A6V7H894"/>
<reference evidence="1" key="1">
    <citation type="submission" date="2020-07" db="EMBL/GenBank/DDBJ databases">
        <authorList>
            <person name="Nazaruddin N."/>
        </authorList>
    </citation>
    <scope>NUCLEOTIDE SEQUENCE</scope>
</reference>
<keyword evidence="2" id="KW-1185">Reference proteome</keyword>
<gene>
    <name evidence="1" type="ORF">MHI_LOCUS599423</name>
</gene>
<name>A0A6V7H894_9HYME</name>
<feature type="non-terminal residue" evidence="1">
    <location>
        <position position="83"/>
    </location>
</feature>
<evidence type="ECO:0000313" key="1">
    <source>
        <dbReference type="EMBL" id="CAD1475866.1"/>
    </source>
</evidence>
<dbReference type="OrthoDB" id="10633955at2759"/>
<comment type="caution">
    <text evidence="1">The sequence shown here is derived from an EMBL/GenBank/DDBJ whole genome shotgun (WGS) entry which is preliminary data.</text>
</comment>
<sequence length="83" mass="9910">KEEEEEEMKEKGKNASGDRFLLGARPRMIKSLSMVGGVIKDPRLSPYENLKWEERRRERKQFDTSFAIAYRIFRKYLERGKAQ</sequence>
<proteinExistence type="predicted"/>
<accession>A0A6V7H894</accession>
<evidence type="ECO:0000313" key="2">
    <source>
        <dbReference type="Proteomes" id="UP000752696"/>
    </source>
</evidence>
<organism evidence="1 2">
    <name type="scientific">Heterotrigona itama</name>
    <dbReference type="NCBI Taxonomy" id="395501"/>
    <lineage>
        <taxon>Eukaryota</taxon>
        <taxon>Metazoa</taxon>
        <taxon>Ecdysozoa</taxon>
        <taxon>Arthropoda</taxon>
        <taxon>Hexapoda</taxon>
        <taxon>Insecta</taxon>
        <taxon>Pterygota</taxon>
        <taxon>Neoptera</taxon>
        <taxon>Endopterygota</taxon>
        <taxon>Hymenoptera</taxon>
        <taxon>Apocrita</taxon>
        <taxon>Aculeata</taxon>
        <taxon>Apoidea</taxon>
        <taxon>Anthophila</taxon>
        <taxon>Apidae</taxon>
        <taxon>Heterotrigona</taxon>
    </lineage>
</organism>